<accession>A0A401XJ97</accession>
<name>A0A401XJ97_9FLAO</name>
<gene>
    <name evidence="1" type="ORF">JCM31826_05580</name>
</gene>
<comment type="caution">
    <text evidence="1">The sequence shown here is derived from an EMBL/GenBank/DDBJ whole genome shotgun (WGS) entry which is preliminary data.</text>
</comment>
<dbReference type="RefSeq" id="WP_124397129.1">
    <property type="nucleotide sequence ID" value="NZ_BHZE01000003.1"/>
</dbReference>
<dbReference type="PANTHER" id="PTHR39961">
    <property type="entry name" value="HYPOTHETICAL CYTOSOLIC PROTEIN"/>
    <property type="match status" value="1"/>
</dbReference>
<reference evidence="1 2" key="1">
    <citation type="submission" date="2018-11" db="EMBL/GenBank/DDBJ databases">
        <title>Schleiferia aggregans sp. nov., a moderately thermophilic heterotrophic bacterium isolated from microbial mats at a terrestrial hot spring.</title>
        <authorList>
            <person name="Iino T."/>
            <person name="Ohkuma M."/>
            <person name="Haruta S."/>
        </authorList>
    </citation>
    <scope>NUCLEOTIDE SEQUENCE [LARGE SCALE GENOMIC DNA]</scope>
    <source>
        <strain evidence="1 2">LA</strain>
    </source>
</reference>
<dbReference type="PANTHER" id="PTHR39961:SF1">
    <property type="entry name" value="DUF458 DOMAIN-CONTAINING PROTEIN"/>
    <property type="match status" value="1"/>
</dbReference>
<dbReference type="OrthoDB" id="13663at2"/>
<proteinExistence type="predicted"/>
<sequence>MTSKMVFKDNAGRKVTDIRAFVEQWLADHPKGRIFIGADSKVKGEYVKYAIVICLWDVGKGVSELYAHTMMPKPTDSFSRLWNEVTKAVEIAECIKDLARIEIHVDINSKPGYRSHQLYDASMGFIKSFGYEAAGKPFAWAASCGANRHCQ</sequence>
<dbReference type="EMBL" id="BHZE01000003">
    <property type="protein sequence ID" value="GCD77076.1"/>
    <property type="molecule type" value="Genomic_DNA"/>
</dbReference>
<dbReference type="Pfam" id="PF04308">
    <property type="entry name" value="RNaseH_like"/>
    <property type="match status" value="1"/>
</dbReference>
<evidence type="ECO:0000313" key="2">
    <source>
        <dbReference type="Proteomes" id="UP000286715"/>
    </source>
</evidence>
<dbReference type="AlphaFoldDB" id="A0A401XJ97"/>
<organism evidence="1 2">
    <name type="scientific">Thermaurantimonas aggregans</name>
    <dbReference type="NCBI Taxonomy" id="2173829"/>
    <lineage>
        <taxon>Bacteria</taxon>
        <taxon>Pseudomonadati</taxon>
        <taxon>Bacteroidota</taxon>
        <taxon>Flavobacteriia</taxon>
        <taxon>Flavobacteriales</taxon>
        <taxon>Schleiferiaceae</taxon>
        <taxon>Thermaurantimonas</taxon>
    </lineage>
</organism>
<keyword evidence="2" id="KW-1185">Reference proteome</keyword>
<evidence type="ECO:0000313" key="1">
    <source>
        <dbReference type="EMBL" id="GCD77076.1"/>
    </source>
</evidence>
<dbReference type="InterPro" id="IPR007405">
    <property type="entry name" value="Phage_KVP40_Orf299"/>
</dbReference>
<dbReference type="Proteomes" id="UP000286715">
    <property type="component" value="Unassembled WGS sequence"/>
</dbReference>
<protein>
    <submittedName>
        <fullName evidence="1">Uncharacterized protein</fullName>
    </submittedName>
</protein>